<dbReference type="GO" id="GO:0003676">
    <property type="term" value="F:nucleic acid binding"/>
    <property type="evidence" value="ECO:0007669"/>
    <property type="project" value="InterPro"/>
</dbReference>
<gene>
    <name evidence="2" type="ORF">UY16_C0066G0001</name>
</gene>
<feature type="domain" description="Integrase catalytic" evidence="1">
    <location>
        <begin position="172"/>
        <end position="337"/>
    </location>
</feature>
<dbReference type="EMBL" id="LCOY01000066">
    <property type="protein sequence ID" value="KKU85914.1"/>
    <property type="molecule type" value="Genomic_DNA"/>
</dbReference>
<dbReference type="SUPFAM" id="SSF53098">
    <property type="entry name" value="Ribonuclease H-like"/>
    <property type="match status" value="1"/>
</dbReference>
<dbReference type="PANTHER" id="PTHR47515:SF2">
    <property type="entry name" value="INTEGRASE CORE DOMAIN PROTEIN"/>
    <property type="match status" value="1"/>
</dbReference>
<proteinExistence type="predicted"/>
<comment type="caution">
    <text evidence="2">The sequence shown here is derived from an EMBL/GenBank/DDBJ whole genome shotgun (WGS) entry which is preliminary data.</text>
</comment>
<sequence>MPADFHHIRYSRPKYSNSTYTVWMKTLTSSAVYDAHDPVAFRVKVIEHARDFGWKAAVSAFGIGKSTLYDWKKRFVRGRCHIKSLIPDSTRPKKLRKMHTHPAIVVFVKSVRLGEHPMNKYTIKPLLDAYCVHLGIPSVGTTTVGKLISRNHWFPARKIKRHDKRRFRGQRRRYAPRVTTPGHVEMDSIVLYILGKRWLFMSVIDVATRYGYCSVVVSISSMEARRVLLEFQERFPYPITTIQTDNGSEFLGVFHAYCLSHGITHEFIYPRSPKINGMVERFNRTVQEECIQRSDEVFYDPERFKRKLTDYLLWYNTKRPHMSLHLQTPIQVLQQFTSSIPKCM</sequence>
<dbReference type="PANTHER" id="PTHR47515">
    <property type="entry name" value="LOW CALCIUM RESPONSE LOCUS PROTEIN T"/>
    <property type="match status" value="1"/>
</dbReference>
<dbReference type="GO" id="GO:0015074">
    <property type="term" value="P:DNA integration"/>
    <property type="evidence" value="ECO:0007669"/>
    <property type="project" value="InterPro"/>
</dbReference>
<organism evidence="2 3">
    <name type="scientific">Candidatus Gottesmanbacteria bacterium GW2011_GWA2_47_9</name>
    <dbReference type="NCBI Taxonomy" id="1618445"/>
    <lineage>
        <taxon>Bacteria</taxon>
        <taxon>Candidatus Gottesmaniibacteriota</taxon>
    </lineage>
</organism>
<dbReference type="AlphaFoldDB" id="A0A0G1TVX6"/>
<name>A0A0G1TVX6_9BACT</name>
<dbReference type="Proteomes" id="UP000034739">
    <property type="component" value="Unassembled WGS sequence"/>
</dbReference>
<reference evidence="2 3" key="1">
    <citation type="journal article" date="2015" name="Nature">
        <title>rRNA introns, odd ribosomes, and small enigmatic genomes across a large radiation of phyla.</title>
        <authorList>
            <person name="Brown C.T."/>
            <person name="Hug L.A."/>
            <person name="Thomas B.C."/>
            <person name="Sharon I."/>
            <person name="Castelle C.J."/>
            <person name="Singh A."/>
            <person name="Wilkins M.J."/>
            <person name="Williams K.H."/>
            <person name="Banfield J.F."/>
        </authorList>
    </citation>
    <scope>NUCLEOTIDE SEQUENCE [LARGE SCALE GENOMIC DNA]</scope>
</reference>
<evidence type="ECO:0000313" key="2">
    <source>
        <dbReference type="EMBL" id="KKU85914.1"/>
    </source>
</evidence>
<dbReference type="Gene3D" id="3.30.420.10">
    <property type="entry name" value="Ribonuclease H-like superfamily/Ribonuclease H"/>
    <property type="match status" value="1"/>
</dbReference>
<accession>A0A0G1TVX6</accession>
<dbReference type="Pfam" id="PF13683">
    <property type="entry name" value="rve_3"/>
    <property type="match status" value="1"/>
</dbReference>
<dbReference type="InterPro" id="IPR012337">
    <property type="entry name" value="RNaseH-like_sf"/>
</dbReference>
<evidence type="ECO:0000313" key="3">
    <source>
        <dbReference type="Proteomes" id="UP000034739"/>
    </source>
</evidence>
<protein>
    <submittedName>
        <fullName evidence="2">Integrase core domain protein</fullName>
    </submittedName>
</protein>
<dbReference type="InterPro" id="IPR001584">
    <property type="entry name" value="Integrase_cat-core"/>
</dbReference>
<dbReference type="PROSITE" id="PS50994">
    <property type="entry name" value="INTEGRASE"/>
    <property type="match status" value="1"/>
</dbReference>
<evidence type="ECO:0000259" key="1">
    <source>
        <dbReference type="PROSITE" id="PS50994"/>
    </source>
</evidence>
<dbReference type="InterPro" id="IPR036397">
    <property type="entry name" value="RNaseH_sf"/>
</dbReference>